<reference evidence="2" key="2">
    <citation type="submission" date="2023-05" db="EMBL/GenBank/DDBJ databases">
        <authorList>
            <consortium name="Lawrence Berkeley National Laboratory"/>
            <person name="Steindorff A."/>
            <person name="Hensen N."/>
            <person name="Bonometti L."/>
            <person name="Westerberg I."/>
            <person name="Brannstrom I.O."/>
            <person name="Guillou S."/>
            <person name="Cros-Aarteil S."/>
            <person name="Calhoun S."/>
            <person name="Haridas S."/>
            <person name="Kuo A."/>
            <person name="Mondo S."/>
            <person name="Pangilinan J."/>
            <person name="Riley R."/>
            <person name="Labutti K."/>
            <person name="Andreopoulos B."/>
            <person name="Lipzen A."/>
            <person name="Chen C."/>
            <person name="Yanf M."/>
            <person name="Daum C."/>
            <person name="Ng V."/>
            <person name="Clum A."/>
            <person name="Ohm R."/>
            <person name="Martin F."/>
            <person name="Silar P."/>
            <person name="Natvig D."/>
            <person name="Lalanne C."/>
            <person name="Gautier V."/>
            <person name="Ament-Velasquez S.L."/>
            <person name="Kruys A."/>
            <person name="Hutchinson M.I."/>
            <person name="Powell A.J."/>
            <person name="Barry K."/>
            <person name="Miller A.N."/>
            <person name="Grigoriev I.V."/>
            <person name="Debuchy R."/>
            <person name="Gladieux P."/>
            <person name="Thoren M.H."/>
            <person name="Johannesson H."/>
        </authorList>
    </citation>
    <scope>NUCLEOTIDE SEQUENCE</scope>
    <source>
        <strain evidence="2">CBS 508.74</strain>
    </source>
</reference>
<dbReference type="AlphaFoldDB" id="A0AAN6TAK5"/>
<feature type="region of interest" description="Disordered" evidence="1">
    <location>
        <begin position="182"/>
        <end position="201"/>
    </location>
</feature>
<evidence type="ECO:0000313" key="3">
    <source>
        <dbReference type="Proteomes" id="UP001302812"/>
    </source>
</evidence>
<organism evidence="2 3">
    <name type="scientific">Canariomyces notabilis</name>
    <dbReference type="NCBI Taxonomy" id="2074819"/>
    <lineage>
        <taxon>Eukaryota</taxon>
        <taxon>Fungi</taxon>
        <taxon>Dikarya</taxon>
        <taxon>Ascomycota</taxon>
        <taxon>Pezizomycotina</taxon>
        <taxon>Sordariomycetes</taxon>
        <taxon>Sordariomycetidae</taxon>
        <taxon>Sordariales</taxon>
        <taxon>Chaetomiaceae</taxon>
        <taxon>Canariomyces</taxon>
    </lineage>
</organism>
<evidence type="ECO:0000313" key="2">
    <source>
        <dbReference type="EMBL" id="KAK4110159.1"/>
    </source>
</evidence>
<dbReference type="RefSeq" id="XP_064667729.1">
    <property type="nucleotide sequence ID" value="XM_064809174.1"/>
</dbReference>
<keyword evidence="3" id="KW-1185">Reference proteome</keyword>
<dbReference type="EMBL" id="MU853352">
    <property type="protein sequence ID" value="KAK4110159.1"/>
    <property type="molecule type" value="Genomic_DNA"/>
</dbReference>
<protein>
    <submittedName>
        <fullName evidence="2">Uncharacterized protein</fullName>
    </submittedName>
</protein>
<evidence type="ECO:0000256" key="1">
    <source>
        <dbReference type="SAM" id="MobiDB-lite"/>
    </source>
</evidence>
<gene>
    <name evidence="2" type="ORF">N656DRAFT_301389</name>
</gene>
<name>A0AAN6TAK5_9PEZI</name>
<sequence>MCSPTVACRGVAIHRIRMRHSVKNFAMFFSPPHFLPKLAWQLAILSKQISGMQSSPNATHQDGPILFFESHFQNQCSMPALGRRELKGNVPSNRETSQATQACLAIRWQHLQTRSWTPPDSSLPENGLRLDRGTWCEGAPQQSAKVHATSVMRSRRSSEPAGEAEATGRRAEFPPVMMAFLNRKPNRASRKPERCSPESKTVYLSRRSSPIQEMASWVLYLESTNLANRCEP</sequence>
<proteinExistence type="predicted"/>
<reference evidence="2" key="1">
    <citation type="journal article" date="2023" name="Mol. Phylogenet. Evol.">
        <title>Genome-scale phylogeny and comparative genomics of the fungal order Sordariales.</title>
        <authorList>
            <person name="Hensen N."/>
            <person name="Bonometti L."/>
            <person name="Westerberg I."/>
            <person name="Brannstrom I.O."/>
            <person name="Guillou S."/>
            <person name="Cros-Aarteil S."/>
            <person name="Calhoun S."/>
            <person name="Haridas S."/>
            <person name="Kuo A."/>
            <person name="Mondo S."/>
            <person name="Pangilinan J."/>
            <person name="Riley R."/>
            <person name="LaButti K."/>
            <person name="Andreopoulos B."/>
            <person name="Lipzen A."/>
            <person name="Chen C."/>
            <person name="Yan M."/>
            <person name="Daum C."/>
            <person name="Ng V."/>
            <person name="Clum A."/>
            <person name="Steindorff A."/>
            <person name="Ohm R.A."/>
            <person name="Martin F."/>
            <person name="Silar P."/>
            <person name="Natvig D.O."/>
            <person name="Lalanne C."/>
            <person name="Gautier V."/>
            <person name="Ament-Velasquez S.L."/>
            <person name="Kruys A."/>
            <person name="Hutchinson M.I."/>
            <person name="Powell A.J."/>
            <person name="Barry K."/>
            <person name="Miller A.N."/>
            <person name="Grigoriev I.V."/>
            <person name="Debuchy R."/>
            <person name="Gladieux P."/>
            <person name="Hiltunen Thoren M."/>
            <person name="Johannesson H."/>
        </authorList>
    </citation>
    <scope>NUCLEOTIDE SEQUENCE</scope>
    <source>
        <strain evidence="2">CBS 508.74</strain>
    </source>
</reference>
<feature type="region of interest" description="Disordered" evidence="1">
    <location>
        <begin position="139"/>
        <end position="172"/>
    </location>
</feature>
<accession>A0AAN6TAK5</accession>
<dbReference type="GeneID" id="89933297"/>
<comment type="caution">
    <text evidence="2">The sequence shown here is derived from an EMBL/GenBank/DDBJ whole genome shotgun (WGS) entry which is preliminary data.</text>
</comment>
<dbReference type="Proteomes" id="UP001302812">
    <property type="component" value="Unassembled WGS sequence"/>
</dbReference>